<feature type="region of interest" description="Disordered" evidence="1">
    <location>
        <begin position="41"/>
        <end position="60"/>
    </location>
</feature>
<sequence length="111" mass="12683">MECNAWPSLNVTSALRRKVTRDNMAQWVNCRDTMLCHNKPSVSPAGGADENNSGEVRPEVHSRLNENSFWEVRLCEMQGKREGYSYDCCQISLSVIHHFMQLKMAGAHKQE</sequence>
<evidence type="ECO:0000256" key="1">
    <source>
        <dbReference type="SAM" id="MobiDB-lite"/>
    </source>
</evidence>
<gene>
    <name evidence="2" type="ORF">PXEA_LOCUS6685</name>
</gene>
<reference evidence="2" key="1">
    <citation type="submission" date="2018-11" db="EMBL/GenBank/DDBJ databases">
        <authorList>
            <consortium name="Pathogen Informatics"/>
        </authorList>
    </citation>
    <scope>NUCLEOTIDE SEQUENCE</scope>
</reference>
<organism evidence="2 3">
    <name type="scientific">Protopolystoma xenopodis</name>
    <dbReference type="NCBI Taxonomy" id="117903"/>
    <lineage>
        <taxon>Eukaryota</taxon>
        <taxon>Metazoa</taxon>
        <taxon>Spiralia</taxon>
        <taxon>Lophotrochozoa</taxon>
        <taxon>Platyhelminthes</taxon>
        <taxon>Monogenea</taxon>
        <taxon>Polyopisthocotylea</taxon>
        <taxon>Polystomatidea</taxon>
        <taxon>Polystomatidae</taxon>
        <taxon>Protopolystoma</taxon>
    </lineage>
</organism>
<name>A0A448WJK4_9PLAT</name>
<dbReference type="AlphaFoldDB" id="A0A448WJK4"/>
<keyword evidence="3" id="KW-1185">Reference proteome</keyword>
<protein>
    <submittedName>
        <fullName evidence="2">Uncharacterized protein</fullName>
    </submittedName>
</protein>
<dbReference type="EMBL" id="CAAALY010017165">
    <property type="protein sequence ID" value="VEL13245.1"/>
    <property type="molecule type" value="Genomic_DNA"/>
</dbReference>
<proteinExistence type="predicted"/>
<evidence type="ECO:0000313" key="2">
    <source>
        <dbReference type="EMBL" id="VEL13245.1"/>
    </source>
</evidence>
<accession>A0A448WJK4</accession>
<evidence type="ECO:0000313" key="3">
    <source>
        <dbReference type="Proteomes" id="UP000784294"/>
    </source>
</evidence>
<dbReference type="Proteomes" id="UP000784294">
    <property type="component" value="Unassembled WGS sequence"/>
</dbReference>
<comment type="caution">
    <text evidence="2">The sequence shown here is derived from an EMBL/GenBank/DDBJ whole genome shotgun (WGS) entry which is preliminary data.</text>
</comment>